<gene>
    <name evidence="8" type="ORF">FPZ49_06605</name>
</gene>
<keyword evidence="3 6" id="KW-0479">Metal-binding</keyword>
<dbReference type="InterPro" id="IPR008168">
    <property type="entry name" value="Cyt_C_IC"/>
</dbReference>
<keyword evidence="4" id="KW-0249">Electron transport</keyword>
<dbReference type="Proteomes" id="UP000317036">
    <property type="component" value="Unassembled WGS sequence"/>
</dbReference>
<keyword evidence="2 6" id="KW-0349">Heme</keyword>
<dbReference type="GO" id="GO:0005506">
    <property type="term" value="F:iron ion binding"/>
    <property type="evidence" value="ECO:0007669"/>
    <property type="project" value="InterPro"/>
</dbReference>
<keyword evidence="5 6" id="KW-0408">Iron</keyword>
<name>A0A559KFG2_9BACL</name>
<evidence type="ECO:0000313" key="9">
    <source>
        <dbReference type="Proteomes" id="UP000317036"/>
    </source>
</evidence>
<dbReference type="InterPro" id="IPR036909">
    <property type="entry name" value="Cyt_c-like_dom_sf"/>
</dbReference>
<dbReference type="GO" id="GO:0020037">
    <property type="term" value="F:heme binding"/>
    <property type="evidence" value="ECO:0007669"/>
    <property type="project" value="InterPro"/>
</dbReference>
<dbReference type="PRINTS" id="PR00605">
    <property type="entry name" value="CYTCHROMECIC"/>
</dbReference>
<organism evidence="8 9">
    <name type="scientific">Paenibacillus cremeus</name>
    <dbReference type="NCBI Taxonomy" id="2163881"/>
    <lineage>
        <taxon>Bacteria</taxon>
        <taxon>Bacillati</taxon>
        <taxon>Bacillota</taxon>
        <taxon>Bacilli</taxon>
        <taxon>Bacillales</taxon>
        <taxon>Paenibacillaceae</taxon>
        <taxon>Paenibacillus</taxon>
    </lineage>
</organism>
<dbReference type="OrthoDB" id="7933886at2"/>
<evidence type="ECO:0000256" key="2">
    <source>
        <dbReference type="ARBA" id="ARBA00022617"/>
    </source>
</evidence>
<dbReference type="Gene3D" id="1.10.760.10">
    <property type="entry name" value="Cytochrome c-like domain"/>
    <property type="match status" value="1"/>
</dbReference>
<evidence type="ECO:0000256" key="6">
    <source>
        <dbReference type="PROSITE-ProRule" id="PRU00433"/>
    </source>
</evidence>
<dbReference type="InterPro" id="IPR051811">
    <property type="entry name" value="Cytochrome_c550/c551-like"/>
</dbReference>
<evidence type="ECO:0000256" key="3">
    <source>
        <dbReference type="ARBA" id="ARBA00022723"/>
    </source>
</evidence>
<dbReference type="GO" id="GO:0009055">
    <property type="term" value="F:electron transfer activity"/>
    <property type="evidence" value="ECO:0007669"/>
    <property type="project" value="InterPro"/>
</dbReference>
<dbReference type="InterPro" id="IPR009056">
    <property type="entry name" value="Cyt_c-like_dom"/>
</dbReference>
<dbReference type="Pfam" id="PF13442">
    <property type="entry name" value="Cytochrome_CBB3"/>
    <property type="match status" value="1"/>
</dbReference>
<dbReference type="PANTHER" id="PTHR37823">
    <property type="entry name" value="CYTOCHROME C-553-LIKE"/>
    <property type="match status" value="1"/>
</dbReference>
<feature type="domain" description="Cytochrome c" evidence="7">
    <location>
        <begin position="1"/>
        <end position="75"/>
    </location>
</feature>
<accession>A0A559KFG2</accession>
<reference evidence="8 9" key="1">
    <citation type="submission" date="2019-07" db="EMBL/GenBank/DDBJ databases">
        <authorList>
            <person name="Kim J."/>
        </authorList>
    </citation>
    <scope>NUCLEOTIDE SEQUENCE [LARGE SCALE GENOMIC DNA]</scope>
    <source>
        <strain evidence="8 9">JC52</strain>
    </source>
</reference>
<dbReference type="PROSITE" id="PS51007">
    <property type="entry name" value="CYTC"/>
    <property type="match status" value="1"/>
</dbReference>
<evidence type="ECO:0000313" key="8">
    <source>
        <dbReference type="EMBL" id="TVY10861.1"/>
    </source>
</evidence>
<comment type="caution">
    <text evidence="8">The sequence shown here is derived from an EMBL/GenBank/DDBJ whole genome shotgun (WGS) entry which is preliminary data.</text>
</comment>
<dbReference type="PANTHER" id="PTHR37823:SF2">
    <property type="entry name" value="CYTOCHROME C-550"/>
    <property type="match status" value="1"/>
</dbReference>
<dbReference type="SUPFAM" id="SSF46626">
    <property type="entry name" value="Cytochrome c"/>
    <property type="match status" value="1"/>
</dbReference>
<evidence type="ECO:0000256" key="5">
    <source>
        <dbReference type="ARBA" id="ARBA00023004"/>
    </source>
</evidence>
<proteinExistence type="predicted"/>
<protein>
    <submittedName>
        <fullName evidence="8">Cytochrome c</fullName>
    </submittedName>
</protein>
<keyword evidence="9" id="KW-1185">Reference proteome</keyword>
<dbReference type="AlphaFoldDB" id="A0A559KFG2"/>
<keyword evidence="1" id="KW-0813">Transport</keyword>
<sequence>MNAESIVKANCISCHGDTLDGRGAANKNLQKVGAKLSKDQIANQINNGGNGMPGFKGKLKPEEVTAVADWLAAKK</sequence>
<evidence type="ECO:0000259" key="7">
    <source>
        <dbReference type="PROSITE" id="PS51007"/>
    </source>
</evidence>
<dbReference type="EMBL" id="VNJI01000006">
    <property type="protein sequence ID" value="TVY10861.1"/>
    <property type="molecule type" value="Genomic_DNA"/>
</dbReference>
<evidence type="ECO:0000256" key="4">
    <source>
        <dbReference type="ARBA" id="ARBA00022982"/>
    </source>
</evidence>
<evidence type="ECO:0000256" key="1">
    <source>
        <dbReference type="ARBA" id="ARBA00022448"/>
    </source>
</evidence>